<name>A0A1E3HB79_9TREE</name>
<dbReference type="EMBL" id="AWGJ01000013">
    <property type="protein sequence ID" value="ODN73587.1"/>
    <property type="molecule type" value="Genomic_DNA"/>
</dbReference>
<gene>
    <name evidence="2" type="ORF">L202_08087</name>
</gene>
<reference evidence="2 3" key="1">
    <citation type="submission" date="2016-06" db="EMBL/GenBank/DDBJ databases">
        <title>Evolution of pathogenesis and genome organization in the Tremellales.</title>
        <authorList>
            <person name="Cuomo C."/>
            <person name="Litvintseva A."/>
            <person name="Heitman J."/>
            <person name="Chen Y."/>
            <person name="Sun S."/>
            <person name="Springer D."/>
            <person name="Dromer F."/>
            <person name="Young S."/>
            <person name="Zeng Q."/>
            <person name="Chapman S."/>
            <person name="Gujja S."/>
            <person name="Saif S."/>
            <person name="Birren B."/>
        </authorList>
    </citation>
    <scope>NUCLEOTIDE SEQUENCE [LARGE SCALE GENOMIC DNA]</scope>
    <source>
        <strain evidence="2 3">CBS 6039</strain>
    </source>
</reference>
<feature type="region of interest" description="Disordered" evidence="1">
    <location>
        <begin position="27"/>
        <end position="72"/>
    </location>
</feature>
<sequence length="158" mass="18044">MSDSNTWPYEEFSPLLEEEGAAYYEDRRARYREASPQTSSDDSSSESSNETEDFAAFNFDEEERDPRNWDYVDPEGMATRITNSVMSQLSHLPLDERARLALEEVASWLGQTQHRLISSSITYPAQDYTPEETEIPVEEEYGDTSVSSSDSSEEILDD</sequence>
<evidence type="ECO:0000313" key="3">
    <source>
        <dbReference type="Proteomes" id="UP000094065"/>
    </source>
</evidence>
<feature type="compositionally biased region" description="Acidic residues" evidence="1">
    <location>
        <begin position="49"/>
        <end position="63"/>
    </location>
</feature>
<feature type="region of interest" description="Disordered" evidence="1">
    <location>
        <begin position="126"/>
        <end position="158"/>
    </location>
</feature>
<proteinExistence type="predicted"/>
<keyword evidence="3" id="KW-1185">Reference proteome</keyword>
<comment type="caution">
    <text evidence="2">The sequence shown here is derived from an EMBL/GenBank/DDBJ whole genome shotgun (WGS) entry which is preliminary data.</text>
</comment>
<protein>
    <submittedName>
        <fullName evidence="2">Uncharacterized protein</fullName>
    </submittedName>
</protein>
<organism evidence="2 3">
    <name type="scientific">Cryptococcus amylolentus CBS 6039</name>
    <dbReference type="NCBI Taxonomy" id="1295533"/>
    <lineage>
        <taxon>Eukaryota</taxon>
        <taxon>Fungi</taxon>
        <taxon>Dikarya</taxon>
        <taxon>Basidiomycota</taxon>
        <taxon>Agaricomycotina</taxon>
        <taxon>Tremellomycetes</taxon>
        <taxon>Tremellales</taxon>
        <taxon>Cryptococcaceae</taxon>
        <taxon>Cryptococcus</taxon>
    </lineage>
</organism>
<evidence type="ECO:0000313" key="2">
    <source>
        <dbReference type="EMBL" id="ODN73587.1"/>
    </source>
</evidence>
<dbReference type="Proteomes" id="UP000094065">
    <property type="component" value="Unassembled WGS sequence"/>
</dbReference>
<feature type="compositionally biased region" description="Acidic residues" evidence="1">
    <location>
        <begin position="129"/>
        <end position="142"/>
    </location>
</feature>
<feature type="compositionally biased region" description="Low complexity" evidence="1">
    <location>
        <begin position="38"/>
        <end position="48"/>
    </location>
</feature>
<accession>A0A1E3HB79</accession>
<dbReference type="AlphaFoldDB" id="A0A1E3HB79"/>
<evidence type="ECO:0000256" key="1">
    <source>
        <dbReference type="SAM" id="MobiDB-lite"/>
    </source>
</evidence>
<dbReference type="RefSeq" id="XP_018989499.1">
    <property type="nucleotide sequence ID" value="XM_019142928.1"/>
</dbReference>
<dbReference type="GeneID" id="30159396"/>